<dbReference type="PANTHER" id="PTHR31286">
    <property type="entry name" value="GLYCINE-RICH CELL WALL STRUCTURAL PROTEIN 1.8-LIKE"/>
    <property type="match status" value="1"/>
</dbReference>
<organism evidence="1 2">
    <name type="scientific">Gossypium stocksii</name>
    <dbReference type="NCBI Taxonomy" id="47602"/>
    <lineage>
        <taxon>Eukaryota</taxon>
        <taxon>Viridiplantae</taxon>
        <taxon>Streptophyta</taxon>
        <taxon>Embryophyta</taxon>
        <taxon>Tracheophyta</taxon>
        <taxon>Spermatophyta</taxon>
        <taxon>Magnoliopsida</taxon>
        <taxon>eudicotyledons</taxon>
        <taxon>Gunneridae</taxon>
        <taxon>Pentapetalae</taxon>
        <taxon>rosids</taxon>
        <taxon>malvids</taxon>
        <taxon>Malvales</taxon>
        <taxon>Malvaceae</taxon>
        <taxon>Malvoideae</taxon>
        <taxon>Gossypium</taxon>
    </lineage>
</organism>
<dbReference type="PANTHER" id="PTHR31286:SF173">
    <property type="entry name" value="DUF4283 DOMAIN-CONTAINING PROTEIN"/>
    <property type="match status" value="1"/>
</dbReference>
<sequence length="229" mass="25894">MDGDITRTLVNGVPAINFLERVNQLLIKDMVTTMVLKLLGWSIGYNALQNRCYLSVVKARIRLPRLLGFLYKGRILEEIRGMIGKVTTLGLNTNSRMRGKFAQMAVYINYDKSSTSQVEFESLPMVCFGCGHYGYLKEGTEEISTEELVGYGPWMIVERKNQHYFKENRSQHAKKLELGAVGIRFDGLISSGMNDIDLRGERGSTLGKKQISRVNFNRASKGELILTKE</sequence>
<dbReference type="InterPro" id="IPR040256">
    <property type="entry name" value="At4g02000-like"/>
</dbReference>
<gene>
    <name evidence="1" type="ORF">J1N35_005257</name>
</gene>
<name>A0A9D3WDH8_9ROSI</name>
<evidence type="ECO:0000313" key="1">
    <source>
        <dbReference type="EMBL" id="KAH1122097.1"/>
    </source>
</evidence>
<dbReference type="Proteomes" id="UP000828251">
    <property type="component" value="Unassembled WGS sequence"/>
</dbReference>
<dbReference type="EMBL" id="JAIQCV010000002">
    <property type="protein sequence ID" value="KAH1122097.1"/>
    <property type="molecule type" value="Genomic_DNA"/>
</dbReference>
<evidence type="ECO:0008006" key="3">
    <source>
        <dbReference type="Google" id="ProtNLM"/>
    </source>
</evidence>
<dbReference type="AlphaFoldDB" id="A0A9D3WDH8"/>
<accession>A0A9D3WDH8</accession>
<reference evidence="1 2" key="1">
    <citation type="journal article" date="2021" name="Plant Biotechnol. J.">
        <title>Multi-omics assisted identification of the key and species-specific regulatory components of drought-tolerant mechanisms in Gossypium stocksii.</title>
        <authorList>
            <person name="Yu D."/>
            <person name="Ke L."/>
            <person name="Zhang D."/>
            <person name="Wu Y."/>
            <person name="Sun Y."/>
            <person name="Mei J."/>
            <person name="Sun J."/>
            <person name="Sun Y."/>
        </authorList>
    </citation>
    <scope>NUCLEOTIDE SEQUENCE [LARGE SCALE GENOMIC DNA]</scope>
    <source>
        <strain evidence="2">cv. E1</strain>
        <tissue evidence="1">Leaf</tissue>
    </source>
</reference>
<keyword evidence="2" id="KW-1185">Reference proteome</keyword>
<comment type="caution">
    <text evidence="1">The sequence shown here is derived from an EMBL/GenBank/DDBJ whole genome shotgun (WGS) entry which is preliminary data.</text>
</comment>
<protein>
    <recommendedName>
        <fullName evidence="3">Zinc knuckle CX2CX4HX4C domain-containing protein</fullName>
    </recommendedName>
</protein>
<evidence type="ECO:0000313" key="2">
    <source>
        <dbReference type="Proteomes" id="UP000828251"/>
    </source>
</evidence>
<proteinExistence type="predicted"/>